<sequence>MFIDEHFLLENEFAEELFQKHATALPIIDYHNHLNPQYIAEDRQFSSITELWLGSDHYKWRLMRANGIEEEYVTGKGEDLAKFMKWAETLPYAMRNPLYHWSQLELKRYFGIEELLTKENGEAIYRRCNALLKEKEFSVRHLLQRMNVEIVCTTDDPADNLEFHRQIATTPFGVKVLPAWRPDKLMAVEDGLVYRQYLEKLGAAADMEIRHWPDLLEAVDRRQRYFHQLGCRLSDHGLYAFPGADFSESALECLFDKLLKNQHLTTEEIEIFQTGMLYHLAVQNYRMGWAQQFHIGAIRNNNIRLYQLLGADIGCDSITDRPMAEALSKFFGRLDAAGKLTRTILYHLNPKDAEVMMSMAYNFNDGSEIGKMQYGAAWWFLDQLDGIIRQLNVLSNGGLLSRFVGMLTDSRSFLSFPRHEYFRRILCNMLGNDIQKGLLPREAFDFIGQMTENICYWNAKGYFFNS</sequence>
<dbReference type="GO" id="GO:0019698">
    <property type="term" value="P:D-galacturonate catabolic process"/>
    <property type="evidence" value="ECO:0007669"/>
    <property type="project" value="TreeGrafter"/>
</dbReference>
<dbReference type="Gene3D" id="1.10.2020.10">
    <property type="entry name" value="uronate isomerase, domain 2, chain A"/>
    <property type="match status" value="1"/>
</dbReference>
<proteinExistence type="inferred from homology"/>
<comment type="catalytic activity">
    <reaction evidence="1 7">
        <text>D-glucuronate = D-fructuronate</text>
        <dbReference type="Rhea" id="RHEA:13049"/>
        <dbReference type="ChEBI" id="CHEBI:58720"/>
        <dbReference type="ChEBI" id="CHEBI:59863"/>
        <dbReference type="EC" id="5.3.1.12"/>
    </reaction>
</comment>
<gene>
    <name evidence="7" type="primary">uxaC</name>
    <name evidence="8" type="ORF">HMPREF9449_01598</name>
</gene>
<comment type="caution">
    <text evidence="8">The sequence shown here is derived from an EMBL/GenBank/DDBJ whole genome shotgun (WGS) entry which is preliminary data.</text>
</comment>
<dbReference type="InterPro" id="IPR032466">
    <property type="entry name" value="Metal_Hydrolase"/>
</dbReference>
<dbReference type="Pfam" id="PF02614">
    <property type="entry name" value="UxaC"/>
    <property type="match status" value="1"/>
</dbReference>
<keyword evidence="6 7" id="KW-0413">Isomerase</keyword>
<dbReference type="NCBIfam" id="NF002794">
    <property type="entry name" value="PRK02925.1"/>
    <property type="match status" value="1"/>
</dbReference>
<dbReference type="EMBL" id="ADMC01000022">
    <property type="protein sequence ID" value="EHP47745.1"/>
    <property type="molecule type" value="Genomic_DNA"/>
</dbReference>
<dbReference type="InterPro" id="IPR003766">
    <property type="entry name" value="Uronate_isomerase"/>
</dbReference>
<protein>
    <recommendedName>
        <fullName evidence="5 7">Uronate isomerase</fullName>
        <ecNumber evidence="4 7">5.3.1.12</ecNumber>
    </recommendedName>
    <alternativeName>
        <fullName evidence="7">Glucuronate isomerase</fullName>
    </alternativeName>
    <alternativeName>
        <fullName evidence="7">Uronic isomerase</fullName>
    </alternativeName>
</protein>
<dbReference type="HOGENOM" id="CLU_044465_1_0_10"/>
<keyword evidence="9" id="KW-1185">Reference proteome</keyword>
<dbReference type="PANTHER" id="PTHR30068:SF4">
    <property type="entry name" value="URONATE ISOMERASE"/>
    <property type="match status" value="1"/>
</dbReference>
<evidence type="ECO:0000256" key="6">
    <source>
        <dbReference type="ARBA" id="ARBA00023235"/>
    </source>
</evidence>
<comment type="catalytic activity">
    <reaction evidence="7">
        <text>aldehydo-D-galacturonate = keto-D-tagaturonate</text>
        <dbReference type="Rhea" id="RHEA:27702"/>
        <dbReference type="ChEBI" id="CHEBI:12952"/>
        <dbReference type="ChEBI" id="CHEBI:17886"/>
    </reaction>
</comment>
<dbReference type="AlphaFoldDB" id="H1DH62"/>
<name>H1DH62_9BACT</name>
<reference evidence="8 9" key="1">
    <citation type="submission" date="2012-01" db="EMBL/GenBank/DDBJ databases">
        <title>The Genome Sequence of Odoribacter laneus YIT 12061.</title>
        <authorList>
            <consortium name="The Broad Institute Genome Sequencing Platform"/>
            <person name="Earl A."/>
            <person name="Ward D."/>
            <person name="Feldgarden M."/>
            <person name="Gevers D."/>
            <person name="Morotomi M."/>
            <person name="Young S.K."/>
            <person name="Zeng Q."/>
            <person name="Gargeya S."/>
            <person name="Fitzgerald M."/>
            <person name="Haas B."/>
            <person name="Abouelleil A."/>
            <person name="Alvarado L."/>
            <person name="Arachchi H.M."/>
            <person name="Berlin A."/>
            <person name="Chapman S.B."/>
            <person name="Gearin G."/>
            <person name="Goldberg J."/>
            <person name="Griggs A."/>
            <person name="Gujja S."/>
            <person name="Hansen M."/>
            <person name="Heiman D."/>
            <person name="Howarth C."/>
            <person name="Larimer J."/>
            <person name="Lui A."/>
            <person name="MacDonald P.J.P."/>
            <person name="McCowen C."/>
            <person name="Montmayeur A."/>
            <person name="Murphy C."/>
            <person name="Neiman D."/>
            <person name="Pearson M."/>
            <person name="Priest M."/>
            <person name="Roberts A."/>
            <person name="Saif S."/>
            <person name="Shea T."/>
            <person name="Sisk P."/>
            <person name="Stolte C."/>
            <person name="Sykes S."/>
            <person name="Wortman J."/>
            <person name="Nusbaum C."/>
            <person name="Birren B."/>
        </authorList>
    </citation>
    <scope>NUCLEOTIDE SEQUENCE [LARGE SCALE GENOMIC DNA]</scope>
    <source>
        <strain evidence="8 9">YIT 12061</strain>
    </source>
</reference>
<evidence type="ECO:0000256" key="1">
    <source>
        <dbReference type="ARBA" id="ARBA00001165"/>
    </source>
</evidence>
<dbReference type="STRING" id="742817.HMPREF9449_01598"/>
<dbReference type="Gene3D" id="3.20.20.140">
    <property type="entry name" value="Metal-dependent hydrolases"/>
    <property type="match status" value="1"/>
</dbReference>
<evidence type="ECO:0000256" key="4">
    <source>
        <dbReference type="ARBA" id="ARBA00012546"/>
    </source>
</evidence>
<dbReference type="HAMAP" id="MF_00675">
    <property type="entry name" value="UxaC"/>
    <property type="match status" value="1"/>
</dbReference>
<evidence type="ECO:0000256" key="7">
    <source>
        <dbReference type="HAMAP-Rule" id="MF_00675"/>
    </source>
</evidence>
<dbReference type="SUPFAM" id="SSF51556">
    <property type="entry name" value="Metallo-dependent hydrolases"/>
    <property type="match status" value="1"/>
</dbReference>
<dbReference type="GO" id="GO:0042840">
    <property type="term" value="P:D-glucuronate catabolic process"/>
    <property type="evidence" value="ECO:0007669"/>
    <property type="project" value="TreeGrafter"/>
</dbReference>
<dbReference type="PANTHER" id="PTHR30068">
    <property type="entry name" value="URONATE ISOMERASE"/>
    <property type="match status" value="1"/>
</dbReference>
<dbReference type="UniPathway" id="UPA00246"/>
<organism evidence="8 9">
    <name type="scientific">Odoribacter laneus YIT 12061</name>
    <dbReference type="NCBI Taxonomy" id="742817"/>
    <lineage>
        <taxon>Bacteria</taxon>
        <taxon>Pseudomonadati</taxon>
        <taxon>Bacteroidota</taxon>
        <taxon>Bacteroidia</taxon>
        <taxon>Bacteroidales</taxon>
        <taxon>Odoribacteraceae</taxon>
        <taxon>Odoribacter</taxon>
    </lineage>
</organism>
<evidence type="ECO:0000256" key="5">
    <source>
        <dbReference type="ARBA" id="ARBA00020555"/>
    </source>
</evidence>
<accession>H1DH62</accession>
<evidence type="ECO:0000313" key="8">
    <source>
        <dbReference type="EMBL" id="EHP47745.1"/>
    </source>
</evidence>
<dbReference type="EC" id="5.3.1.12" evidence="4 7"/>
<comment type="pathway">
    <text evidence="2 7">Carbohydrate metabolism; pentose and glucuronate interconversion.</text>
</comment>
<evidence type="ECO:0000256" key="2">
    <source>
        <dbReference type="ARBA" id="ARBA00004892"/>
    </source>
</evidence>
<dbReference type="RefSeq" id="WP_009136746.1">
    <property type="nucleotide sequence ID" value="NZ_JH594596.1"/>
</dbReference>
<dbReference type="GeneID" id="98069165"/>
<evidence type="ECO:0000313" key="9">
    <source>
        <dbReference type="Proteomes" id="UP000004892"/>
    </source>
</evidence>
<dbReference type="PATRIC" id="fig|742817.3.peg.1705"/>
<dbReference type="Proteomes" id="UP000004892">
    <property type="component" value="Unassembled WGS sequence"/>
</dbReference>
<dbReference type="GO" id="GO:0008880">
    <property type="term" value="F:glucuronate isomerase activity"/>
    <property type="evidence" value="ECO:0007669"/>
    <property type="project" value="UniProtKB-UniRule"/>
</dbReference>
<dbReference type="eggNOG" id="COG1904">
    <property type="taxonomic scope" value="Bacteria"/>
</dbReference>
<evidence type="ECO:0000256" key="3">
    <source>
        <dbReference type="ARBA" id="ARBA00008397"/>
    </source>
</evidence>
<comment type="similarity">
    <text evidence="3 7">Belongs to the metallo-dependent hydrolases superfamily. Uronate isomerase family.</text>
</comment>